<dbReference type="Pfam" id="PF13376">
    <property type="entry name" value="OmdA"/>
    <property type="match status" value="1"/>
</dbReference>
<gene>
    <name evidence="1" type="ORF">GCM10022236_38070</name>
</gene>
<evidence type="ECO:0000313" key="1">
    <source>
        <dbReference type="EMBL" id="GAA3631889.1"/>
    </source>
</evidence>
<dbReference type="EMBL" id="BAABAB010000028">
    <property type="protein sequence ID" value="GAA3631889.1"/>
    <property type="molecule type" value="Genomic_DNA"/>
</dbReference>
<dbReference type="RefSeq" id="WP_344807520.1">
    <property type="nucleotide sequence ID" value="NZ_BAABAB010000028.1"/>
</dbReference>
<name>A0ABP7AGV5_9ACTN</name>
<evidence type="ECO:0000313" key="2">
    <source>
        <dbReference type="Proteomes" id="UP001501490"/>
    </source>
</evidence>
<dbReference type="SUPFAM" id="SSF141694">
    <property type="entry name" value="AF2212/PG0164-like"/>
    <property type="match status" value="1"/>
</dbReference>
<accession>A0ABP7AGV5</accession>
<dbReference type="Gene3D" id="2.40.30.100">
    <property type="entry name" value="AF2212/PG0164-like"/>
    <property type="match status" value="1"/>
</dbReference>
<protein>
    <recommendedName>
        <fullName evidence="3">DUF1905 domain-containing protein</fullName>
    </recommendedName>
</protein>
<dbReference type="Pfam" id="PF08922">
    <property type="entry name" value="DUF1905"/>
    <property type="match status" value="1"/>
</dbReference>
<evidence type="ECO:0008006" key="3">
    <source>
        <dbReference type="Google" id="ProtNLM"/>
    </source>
</evidence>
<proteinExistence type="predicted"/>
<dbReference type="InterPro" id="IPR037079">
    <property type="entry name" value="AF2212/PG0164-like_sf"/>
</dbReference>
<keyword evidence="2" id="KW-1185">Reference proteome</keyword>
<comment type="caution">
    <text evidence="1">The sequence shown here is derived from an EMBL/GenBank/DDBJ whole genome shotgun (WGS) entry which is preliminary data.</text>
</comment>
<reference evidence="2" key="1">
    <citation type="journal article" date="2019" name="Int. J. Syst. Evol. Microbiol.">
        <title>The Global Catalogue of Microorganisms (GCM) 10K type strain sequencing project: providing services to taxonomists for standard genome sequencing and annotation.</title>
        <authorList>
            <consortium name="The Broad Institute Genomics Platform"/>
            <consortium name="The Broad Institute Genome Sequencing Center for Infectious Disease"/>
            <person name="Wu L."/>
            <person name="Ma J."/>
        </authorList>
    </citation>
    <scope>NUCLEOTIDE SEQUENCE [LARGE SCALE GENOMIC DNA]</scope>
    <source>
        <strain evidence="2">JCM 16929</strain>
    </source>
</reference>
<organism evidence="1 2">
    <name type="scientific">Microlunatus ginsengisoli</name>
    <dbReference type="NCBI Taxonomy" id="363863"/>
    <lineage>
        <taxon>Bacteria</taxon>
        <taxon>Bacillati</taxon>
        <taxon>Actinomycetota</taxon>
        <taxon>Actinomycetes</taxon>
        <taxon>Propionibacteriales</taxon>
        <taxon>Propionibacteriaceae</taxon>
        <taxon>Microlunatus</taxon>
    </lineage>
</organism>
<dbReference type="InterPro" id="IPR015018">
    <property type="entry name" value="DUF1905"/>
</dbReference>
<dbReference type="Proteomes" id="UP001501490">
    <property type="component" value="Unassembled WGS sequence"/>
</dbReference>
<sequence>MTFRFQTTIELNGKTATGFRVPTEVVEALGSGKKPKVRVTIGPHTYRSTIAVYGGTSMLPLSAENRSAAGVAAGDLVAVVLELDTAPRTVELPDDLAAALAASPGAREAFDALSYSLQRERAESVASAKRAETRQRRIATIVDGLASS</sequence>